<sequence length="347" mass="36941">MDGSSSIGTGVVVLSGDLDATRHEAVQLILAAALAEDHQGPPREIVVDVSAVRLLDAGTVRVLLRAAEAALDTGRLLRVTGAHDGIRRVIEAAGAGYRLLQPPTPPAAVPVPPIPVSALPVSPVPVSLADDRIGVTTRRRRVDDRQARIFARLQQRVIETEVRATRRELGERLRERLRTDPRALVAAPFLAVADRPAVFDGIMLAAAIVGAADACVLQAHDAHTGTLHVVRHHGLTGQLLRSFVTGRPGHPAAPQTAAAIGEPIIVDDIARSPMLVHHPGLDRMLAAGLCAVRCYPLRDDVGRLHGVLSFQYRTTRPLPGDAELVAWSAAHALTQLPTRTNGYGPVQ</sequence>
<accession>A0A8J3ZLW9</accession>
<dbReference type="SUPFAM" id="SSF55781">
    <property type="entry name" value="GAF domain-like"/>
    <property type="match status" value="1"/>
</dbReference>
<dbReference type="AlphaFoldDB" id="A0A8J3ZLW9"/>
<dbReference type="Gene3D" id="3.30.750.24">
    <property type="entry name" value="STAS domain"/>
    <property type="match status" value="1"/>
</dbReference>
<dbReference type="CDD" id="cd07043">
    <property type="entry name" value="STAS_anti-anti-sigma_factors"/>
    <property type="match status" value="1"/>
</dbReference>
<dbReference type="Proteomes" id="UP000612585">
    <property type="component" value="Unassembled WGS sequence"/>
</dbReference>
<evidence type="ECO:0000313" key="3">
    <source>
        <dbReference type="Proteomes" id="UP000612585"/>
    </source>
</evidence>
<name>A0A8J3ZLW9_9ACTN</name>
<dbReference type="InterPro" id="IPR029016">
    <property type="entry name" value="GAF-like_dom_sf"/>
</dbReference>
<proteinExistence type="predicted"/>
<dbReference type="PROSITE" id="PS50801">
    <property type="entry name" value="STAS"/>
    <property type="match status" value="1"/>
</dbReference>
<dbReference type="Pfam" id="PF13466">
    <property type="entry name" value="STAS_2"/>
    <property type="match status" value="1"/>
</dbReference>
<dbReference type="InterPro" id="IPR002645">
    <property type="entry name" value="STAS_dom"/>
</dbReference>
<dbReference type="EMBL" id="BOPG01000104">
    <property type="protein sequence ID" value="GIJ63921.1"/>
    <property type="molecule type" value="Genomic_DNA"/>
</dbReference>
<dbReference type="RefSeq" id="WP_204011477.1">
    <property type="nucleotide sequence ID" value="NZ_BOPG01000104.1"/>
</dbReference>
<gene>
    <name evidence="2" type="ORF">Vau01_114370</name>
</gene>
<dbReference type="Gene3D" id="3.30.450.40">
    <property type="match status" value="1"/>
</dbReference>
<feature type="domain" description="STAS" evidence="1">
    <location>
        <begin position="1"/>
        <end position="94"/>
    </location>
</feature>
<reference evidence="2" key="1">
    <citation type="submission" date="2021-01" db="EMBL/GenBank/DDBJ databases">
        <title>Whole genome shotgun sequence of Virgisporangium aurantiacum NBRC 16421.</title>
        <authorList>
            <person name="Komaki H."/>
            <person name="Tamura T."/>
        </authorList>
    </citation>
    <scope>NUCLEOTIDE SEQUENCE</scope>
    <source>
        <strain evidence="2">NBRC 16421</strain>
    </source>
</reference>
<dbReference type="InterPro" id="IPR036513">
    <property type="entry name" value="STAS_dom_sf"/>
</dbReference>
<dbReference type="InterPro" id="IPR058548">
    <property type="entry name" value="MlaB-like_STAS"/>
</dbReference>
<evidence type="ECO:0000259" key="1">
    <source>
        <dbReference type="PROSITE" id="PS50801"/>
    </source>
</evidence>
<keyword evidence="3" id="KW-1185">Reference proteome</keyword>
<comment type="caution">
    <text evidence="2">The sequence shown here is derived from an EMBL/GenBank/DDBJ whole genome shotgun (WGS) entry which is preliminary data.</text>
</comment>
<evidence type="ECO:0000313" key="2">
    <source>
        <dbReference type="EMBL" id="GIJ63921.1"/>
    </source>
</evidence>
<protein>
    <recommendedName>
        <fullName evidence="1">STAS domain-containing protein</fullName>
    </recommendedName>
</protein>
<dbReference type="SUPFAM" id="SSF52091">
    <property type="entry name" value="SpoIIaa-like"/>
    <property type="match status" value="1"/>
</dbReference>
<organism evidence="2 3">
    <name type="scientific">Virgisporangium aurantiacum</name>
    <dbReference type="NCBI Taxonomy" id="175570"/>
    <lineage>
        <taxon>Bacteria</taxon>
        <taxon>Bacillati</taxon>
        <taxon>Actinomycetota</taxon>
        <taxon>Actinomycetes</taxon>
        <taxon>Micromonosporales</taxon>
        <taxon>Micromonosporaceae</taxon>
        <taxon>Virgisporangium</taxon>
    </lineage>
</organism>